<dbReference type="OrthoDB" id="93019at2759"/>
<reference evidence="8 9" key="1">
    <citation type="submission" date="2013-03" db="EMBL/GenBank/DDBJ databases">
        <title>The Genome Sequence of Phialophora europaea CBS 101466.</title>
        <authorList>
            <consortium name="The Broad Institute Genomics Platform"/>
            <person name="Cuomo C."/>
            <person name="de Hoog S."/>
            <person name="Gorbushina A."/>
            <person name="Walker B."/>
            <person name="Young S.K."/>
            <person name="Zeng Q."/>
            <person name="Gargeya S."/>
            <person name="Fitzgerald M."/>
            <person name="Haas B."/>
            <person name="Abouelleil A."/>
            <person name="Allen A.W."/>
            <person name="Alvarado L."/>
            <person name="Arachchi H.M."/>
            <person name="Berlin A.M."/>
            <person name="Chapman S.B."/>
            <person name="Gainer-Dewar J."/>
            <person name="Goldberg J."/>
            <person name="Griggs A."/>
            <person name="Gujja S."/>
            <person name="Hansen M."/>
            <person name="Howarth C."/>
            <person name="Imamovic A."/>
            <person name="Ireland A."/>
            <person name="Larimer J."/>
            <person name="McCowan C."/>
            <person name="Murphy C."/>
            <person name="Pearson M."/>
            <person name="Poon T.W."/>
            <person name="Priest M."/>
            <person name="Roberts A."/>
            <person name="Saif S."/>
            <person name="Shea T."/>
            <person name="Sisk P."/>
            <person name="Sykes S."/>
            <person name="Wortman J."/>
            <person name="Nusbaum C."/>
            <person name="Birren B."/>
        </authorList>
    </citation>
    <scope>NUCLEOTIDE SEQUENCE [LARGE SCALE GENOMIC DNA]</scope>
    <source>
        <strain evidence="8 9">CBS 101466</strain>
    </source>
</reference>
<dbReference type="AlphaFoldDB" id="W2RM51"/>
<keyword evidence="4" id="KW-0223">Dioxygenase</keyword>
<gene>
    <name evidence="8" type="ORF">HMPREF1541_07801</name>
</gene>
<organism evidence="8 9">
    <name type="scientific">Cyphellophora europaea (strain CBS 101466)</name>
    <name type="common">Phialophora europaea</name>
    <dbReference type="NCBI Taxonomy" id="1220924"/>
    <lineage>
        <taxon>Eukaryota</taxon>
        <taxon>Fungi</taxon>
        <taxon>Dikarya</taxon>
        <taxon>Ascomycota</taxon>
        <taxon>Pezizomycotina</taxon>
        <taxon>Eurotiomycetes</taxon>
        <taxon>Chaetothyriomycetidae</taxon>
        <taxon>Chaetothyriales</taxon>
        <taxon>Cyphellophoraceae</taxon>
        <taxon>Cyphellophora</taxon>
    </lineage>
</organism>
<feature type="domain" description="TauD/TfdA-like" evidence="7">
    <location>
        <begin position="12"/>
        <end position="372"/>
    </location>
</feature>
<dbReference type="EMBL" id="KB822724">
    <property type="protein sequence ID" value="ETN36814.1"/>
    <property type="molecule type" value="Genomic_DNA"/>
</dbReference>
<keyword evidence="9" id="KW-1185">Reference proteome</keyword>
<dbReference type="InterPro" id="IPR003819">
    <property type="entry name" value="TauD/TfdA-like"/>
</dbReference>
<dbReference type="InterPro" id="IPR051178">
    <property type="entry name" value="TfdA_dioxygenase"/>
</dbReference>
<evidence type="ECO:0000313" key="8">
    <source>
        <dbReference type="EMBL" id="ETN36814.1"/>
    </source>
</evidence>
<evidence type="ECO:0000256" key="6">
    <source>
        <dbReference type="ARBA" id="ARBA00023004"/>
    </source>
</evidence>
<evidence type="ECO:0000256" key="4">
    <source>
        <dbReference type="ARBA" id="ARBA00022964"/>
    </source>
</evidence>
<dbReference type="GO" id="GO:0046872">
    <property type="term" value="F:metal ion binding"/>
    <property type="evidence" value="ECO:0007669"/>
    <property type="project" value="UniProtKB-KW"/>
</dbReference>
<dbReference type="PANTHER" id="PTHR43779">
    <property type="entry name" value="DIOXYGENASE RV0097-RELATED"/>
    <property type="match status" value="1"/>
</dbReference>
<evidence type="ECO:0000256" key="1">
    <source>
        <dbReference type="ARBA" id="ARBA00001954"/>
    </source>
</evidence>
<dbReference type="InterPro" id="IPR042098">
    <property type="entry name" value="TauD-like_sf"/>
</dbReference>
<keyword evidence="6" id="KW-0408">Iron</keyword>
<dbReference type="GeneID" id="19975140"/>
<evidence type="ECO:0000256" key="3">
    <source>
        <dbReference type="ARBA" id="ARBA00022723"/>
    </source>
</evidence>
<dbReference type="Pfam" id="PF02668">
    <property type="entry name" value="TauD"/>
    <property type="match status" value="1"/>
</dbReference>
<dbReference type="RefSeq" id="XP_008720346.1">
    <property type="nucleotide sequence ID" value="XM_008722124.1"/>
</dbReference>
<proteinExistence type="inferred from homology"/>
<comment type="similarity">
    <text evidence="2">Belongs to the TfdA dioxygenase family.</text>
</comment>
<dbReference type="HOGENOM" id="CLU_046574_1_0_1"/>
<dbReference type="STRING" id="1220924.W2RM51"/>
<dbReference type="GO" id="GO:0051213">
    <property type="term" value="F:dioxygenase activity"/>
    <property type="evidence" value="ECO:0007669"/>
    <property type="project" value="UniProtKB-KW"/>
</dbReference>
<dbReference type="Proteomes" id="UP000030752">
    <property type="component" value="Unassembled WGS sequence"/>
</dbReference>
<dbReference type="Gene3D" id="3.60.130.10">
    <property type="entry name" value="Clavaminate synthase-like"/>
    <property type="match status" value="1"/>
</dbReference>
<keyword evidence="5" id="KW-0560">Oxidoreductase</keyword>
<protein>
    <recommendedName>
        <fullName evidence="7">TauD/TfdA-like domain-containing protein</fullName>
    </recommendedName>
</protein>
<dbReference type="PANTHER" id="PTHR43779:SF2">
    <property type="entry name" value="ALPHA-KETOGLUTARATE-DEPENDENT XANTHINE DIOXYGENASE XAN1"/>
    <property type="match status" value="1"/>
</dbReference>
<name>W2RM51_CYPE1</name>
<comment type="cofactor">
    <cofactor evidence="1">
        <name>Fe(2+)</name>
        <dbReference type="ChEBI" id="CHEBI:29033"/>
    </cofactor>
</comment>
<evidence type="ECO:0000256" key="2">
    <source>
        <dbReference type="ARBA" id="ARBA00005896"/>
    </source>
</evidence>
<evidence type="ECO:0000313" key="9">
    <source>
        <dbReference type="Proteomes" id="UP000030752"/>
    </source>
</evidence>
<dbReference type="VEuPathDB" id="FungiDB:HMPREF1541_07801"/>
<dbReference type="eggNOG" id="ENOG502SK0G">
    <property type="taxonomic scope" value="Eukaryota"/>
</dbReference>
<keyword evidence="3" id="KW-0479">Metal-binding</keyword>
<dbReference type="SUPFAM" id="SSF51197">
    <property type="entry name" value="Clavaminate synthase-like"/>
    <property type="match status" value="1"/>
</dbReference>
<evidence type="ECO:0000259" key="7">
    <source>
        <dbReference type="Pfam" id="PF02668"/>
    </source>
</evidence>
<evidence type="ECO:0000256" key="5">
    <source>
        <dbReference type="ARBA" id="ARBA00023002"/>
    </source>
</evidence>
<dbReference type="InParanoid" id="W2RM51"/>
<sequence length="389" mass="42792">MADIAAKEMEVRPLQNSQGSLTNFGASVRGVDLNNLNEADFLALKKALYTHSVLVIKDQHDLLPAKQFDLNARFDPDAQPTHGLGYGKTLKELGNLAKKPFYSIPGSGGVTLVGDGYQGEDHFGLKNLSLSAISHVDFHADPLTDAELASGQARFVNFHFDGIIYGSHPSRVTTFRCVRTPKGPNVTVSWNDISPQAISCPPGSTAFISTAQLYNLLTDEEKTTADNSYWQPAPHPFAWTGSRRVRSSGLGMAATGQTLPLEDLPEWSSDKVYKYPMVWLSPVTGERCFQMFPEVTHKLYLKDSPLGPERLIEDYEEIRVWLNEVLDRIAKPEYIMVPPCEEGDVVIWNNWGVLHSAIEFPASYGSRSMHQCHIASSTAPVGPATTATG</sequence>
<accession>W2RM51</accession>